<feature type="compositionally biased region" description="Basic and acidic residues" evidence="1">
    <location>
        <begin position="361"/>
        <end position="376"/>
    </location>
</feature>
<keyword evidence="3" id="KW-1185">Reference proteome</keyword>
<feature type="region of interest" description="Disordered" evidence="1">
    <location>
        <begin position="452"/>
        <end position="488"/>
    </location>
</feature>
<feature type="region of interest" description="Disordered" evidence="1">
    <location>
        <begin position="503"/>
        <end position="522"/>
    </location>
</feature>
<dbReference type="EMBL" id="JASZZN010000008">
    <property type="protein sequence ID" value="MDM4016315.1"/>
    <property type="molecule type" value="Genomic_DNA"/>
</dbReference>
<feature type="compositionally biased region" description="Low complexity" evidence="1">
    <location>
        <begin position="386"/>
        <end position="395"/>
    </location>
</feature>
<feature type="region of interest" description="Disordered" evidence="1">
    <location>
        <begin position="536"/>
        <end position="592"/>
    </location>
</feature>
<evidence type="ECO:0000313" key="2">
    <source>
        <dbReference type="EMBL" id="MDM4016315.1"/>
    </source>
</evidence>
<evidence type="ECO:0000256" key="1">
    <source>
        <dbReference type="SAM" id="MobiDB-lite"/>
    </source>
</evidence>
<feature type="compositionally biased region" description="Polar residues" evidence="1">
    <location>
        <begin position="536"/>
        <end position="545"/>
    </location>
</feature>
<accession>A0ABT7PIK7</accession>
<dbReference type="Proteomes" id="UP001239462">
    <property type="component" value="Unassembled WGS sequence"/>
</dbReference>
<feature type="compositionally biased region" description="Low complexity" evidence="1">
    <location>
        <begin position="466"/>
        <end position="488"/>
    </location>
</feature>
<comment type="caution">
    <text evidence="2">The sequence shown here is derived from an EMBL/GenBank/DDBJ whole genome shotgun (WGS) entry which is preliminary data.</text>
</comment>
<feature type="compositionally biased region" description="Polar residues" evidence="1">
    <location>
        <begin position="507"/>
        <end position="522"/>
    </location>
</feature>
<feature type="region of interest" description="Disordered" evidence="1">
    <location>
        <begin position="299"/>
        <end position="397"/>
    </location>
</feature>
<dbReference type="RefSeq" id="WP_289163946.1">
    <property type="nucleotide sequence ID" value="NZ_JASZZN010000008.1"/>
</dbReference>
<proteinExistence type="predicted"/>
<name>A0ABT7PIK7_9BACT</name>
<sequence>MSGRRRQSLSPNLFPFLAVLVCTLGTLILLLALVAQNTASAAREIAETAANEVDQSDEGLTVGEVKDLVEEEAFRLEKLISMRDAQTGDMERRRDELAHVEDHMRRIQTRLEVIADALKKSRGESVDGVTTEDLQTLQDQLDQKESAVKKLREEVQTEKPRFVIVPHQGQNGTSRRPIYLECHDEGITIWPEEITLTKWQLEQSSPDANPLDDALRAARYHALNQYGDEVPPYPMLLVRPAGVESYYAARAAMTEWDDQFGYELVPQDIELAYPDPDPAMKDKMLYAIRSATERQQNASIIRSVADGRRRLDGQGTLPDRLGHENTMPRSQYGGSAGRGGSATAPQPPTTSKPVPRLSVAEMDRRGRNSGFRDHRALPMRGYNYGNSSSSSSNQSITAEAAKRRLEQMMDHGAQSYANSNANPANPDAFRGQDSVEQAMSEQAFADQTANRSMQFPDGAFPDESARSSSAEVVSPDAASPDAMASSSDRQLELFAPGAMHLPDATEKTQQSGEAGFTDTASRQMKNKEAVATEGGTSFSIGNLGSSGAAPNPQAMKTQAADVSAKSPEASGQRSRQTNLSPPSSRPVQPGGSDWALPDSIALGRGNEIVRHVRLMVYPDRLVLPAARGAPRVESFSIATDGFGPATIKMATAVRDRIDQWGATAPGSRWSPRLKVAVMPGAERQFAYLERLMTGSGLPIEMEVPSQADSGSTGELR</sequence>
<reference evidence="2 3" key="1">
    <citation type="submission" date="2023-06" db="EMBL/GenBank/DDBJ databases">
        <title>Roseiconus lacunae JC819 isolated from Gulf of Mannar region, Tamil Nadu.</title>
        <authorList>
            <person name="Pk S."/>
            <person name="Ch S."/>
            <person name="Ch V.R."/>
        </authorList>
    </citation>
    <scope>NUCLEOTIDE SEQUENCE [LARGE SCALE GENOMIC DNA]</scope>
    <source>
        <strain evidence="2 3">JC819</strain>
    </source>
</reference>
<gene>
    <name evidence="2" type="ORF">QTN89_12805</name>
</gene>
<organism evidence="2 3">
    <name type="scientific">Roseiconus lacunae</name>
    <dbReference type="NCBI Taxonomy" id="2605694"/>
    <lineage>
        <taxon>Bacteria</taxon>
        <taxon>Pseudomonadati</taxon>
        <taxon>Planctomycetota</taxon>
        <taxon>Planctomycetia</taxon>
        <taxon>Pirellulales</taxon>
        <taxon>Pirellulaceae</taxon>
        <taxon>Roseiconus</taxon>
    </lineage>
</organism>
<protein>
    <submittedName>
        <fullName evidence="2">Uncharacterized protein</fullName>
    </submittedName>
</protein>
<evidence type="ECO:0000313" key="3">
    <source>
        <dbReference type="Proteomes" id="UP001239462"/>
    </source>
</evidence>
<feature type="compositionally biased region" description="Polar residues" evidence="1">
    <location>
        <begin position="569"/>
        <end position="586"/>
    </location>
</feature>